<gene>
    <name evidence="1" type="ORF">NCTC11421_03715</name>
</gene>
<accession>A0A379B2K6</accession>
<evidence type="ECO:0000313" key="1">
    <source>
        <dbReference type="EMBL" id="SUB32280.1"/>
    </source>
</evidence>
<reference evidence="1" key="1">
    <citation type="submission" date="2018-06" db="EMBL/GenBank/DDBJ databases">
        <authorList>
            <consortium name="Pathogen Informatics"/>
            <person name="Doyle S."/>
        </authorList>
    </citation>
    <scope>NUCLEOTIDE SEQUENCE [LARGE SCALE GENOMIC DNA]</scope>
    <source>
        <strain evidence="1">NCTC11421</strain>
    </source>
</reference>
<organism evidence="1">
    <name type="scientific">Neisseria gonorrhoeae</name>
    <dbReference type="NCBI Taxonomy" id="485"/>
    <lineage>
        <taxon>Bacteria</taxon>
        <taxon>Pseudomonadati</taxon>
        <taxon>Pseudomonadota</taxon>
        <taxon>Betaproteobacteria</taxon>
        <taxon>Neisseriales</taxon>
        <taxon>Neisseriaceae</taxon>
        <taxon>Neisseria</taxon>
    </lineage>
</organism>
<protein>
    <submittedName>
        <fullName evidence="1">Uncharacterized protein</fullName>
    </submittedName>
</protein>
<dbReference type="EMBL" id="UGRI01000002">
    <property type="protein sequence ID" value="SUB32280.1"/>
    <property type="molecule type" value="Genomic_DNA"/>
</dbReference>
<name>A0A379B2K6_NEIGO</name>
<sequence length="46" mass="5572">MVPNRREIANMQIICFLNFLGNLNKYRGVKGMTQLFYIQIHQMRRN</sequence>
<dbReference type="AlphaFoldDB" id="A0A379B2K6"/>
<proteinExistence type="predicted"/>